<dbReference type="Proteomes" id="UP000033048">
    <property type="component" value="Chromosome"/>
</dbReference>
<dbReference type="EMBL" id="CP009518">
    <property type="protein sequence ID" value="AKB84377.1"/>
    <property type="molecule type" value="Genomic_DNA"/>
</dbReference>
<feature type="domain" description="S-layer family duplication" evidence="2">
    <location>
        <begin position="351"/>
        <end position="601"/>
    </location>
</feature>
<feature type="transmembrane region" description="Helical" evidence="1">
    <location>
        <begin position="1158"/>
        <end position="1177"/>
    </location>
</feature>
<proteinExistence type="predicted"/>
<dbReference type="Pfam" id="PF07752">
    <property type="entry name" value="S-layer"/>
    <property type="match status" value="2"/>
</dbReference>
<evidence type="ECO:0000256" key="1">
    <source>
        <dbReference type="SAM" id="Phobius"/>
    </source>
</evidence>
<dbReference type="KEGG" id="mmet:MCMEM_0324"/>
<dbReference type="Gene3D" id="2.60.40.4190">
    <property type="match status" value="2"/>
</dbReference>
<gene>
    <name evidence="3" type="ORF">MCMEM_0324</name>
</gene>
<keyword evidence="1" id="KW-0812">Transmembrane</keyword>
<dbReference type="PATRIC" id="fig|1434104.5.peg.342"/>
<keyword evidence="1" id="KW-1133">Transmembrane helix</keyword>
<dbReference type="PROSITE" id="PS51257">
    <property type="entry name" value="PROKAR_LIPOPROTEIN"/>
    <property type="match status" value="1"/>
</dbReference>
<dbReference type="InterPro" id="IPR006457">
    <property type="entry name" value="S_layer-rel_Mac"/>
</dbReference>
<feature type="domain" description="S-layer family duplication" evidence="2">
    <location>
        <begin position="625"/>
        <end position="876"/>
    </location>
</feature>
<dbReference type="AlphaFoldDB" id="A0A0E3SQP7"/>
<dbReference type="Gene3D" id="2.60.40.10">
    <property type="entry name" value="Immunoglobulins"/>
    <property type="match status" value="1"/>
</dbReference>
<dbReference type="InterPro" id="IPR013783">
    <property type="entry name" value="Ig-like_fold"/>
</dbReference>
<dbReference type="Gene3D" id="2.60.98.40">
    <property type="match status" value="2"/>
</dbReference>
<name>A0A0E3SQP7_METMT</name>
<evidence type="ECO:0000313" key="3">
    <source>
        <dbReference type="EMBL" id="AKB84377.1"/>
    </source>
</evidence>
<protein>
    <submittedName>
        <fullName evidence="3">S-layer family duplication domain protein</fullName>
    </submittedName>
</protein>
<dbReference type="Gene3D" id="2.60.40.1120">
    <property type="entry name" value="Carboxypeptidase-like, regulatory domain"/>
    <property type="match status" value="1"/>
</dbReference>
<keyword evidence="4" id="KW-1185">Reference proteome</keyword>
<sequence>MNKGLKLLLMSLLIVGMGCGVAMAADPILSDSSVMPDGGDTTDNFVFRVNFSDADNDPAVYVKLILGGNEYTLSEDDSGDTNTSNGKFFSIDVGTLAEGDYNYNFSAFSNGTGISDQLPDVLSVAGVNNPPELTNEKIFPSDSGTPSTEFSFNITYSDTENEAPSYVKIELDGTLHDMERVNPTDTNYAGGVEYFYNADTTFEEGSYDYEFVTENGNSSEVRSNLFSFSSTVADHEPKLTDIEVEGIPDNSVGSTFFFNVTYTDQENTEPTYIYVNIDGENKTMSKVDDSDDTYSGSGVDYSYNTTLSETKEYTYYFLTSDGAFDVDTDEATLEVQSKTFYSGDRIWEEGIQSDEEYTWNFLSYSGFYYDLDTGEGSESMTIKDIDRKINDGDLEYETTVIPTGFEYNGWNEYEVIGFMAEKYFAGYPENAFGDNNDAVSMMSRGQLSKVLIDNDDKESIFSGAGLVLEDGYVLNVVEVDINGDSVYGILSKDGDEVDEFILSSGDTYIYEKDLGSVDDVPIIAVNFDEIFSGVETNAVFIEGIFQISDEYVEIESGDEFGAMEIDTVTSKRIEMSNERDISLGEGDIVDIMGKLKFIVADDDTLRFAPFVDMTDPGTYELRGTVVEDAGFNWTPLNFEGFYYNIDEGIGTETLEVLTLDGNKIDEGDLVYTTTPESVSFEYNGWEDYEVIGFMAEKYFAGYPEDAFNTNTDAVSLMSRGQLSQVLIDEDDKKSVFGGTSLILEEGYALDIIEVDINGDKVFVELTKDGDEVDSTVLSSGTPYVYERDLGDVDDVPIIVINFDEIFSGRESTAVFIRGIFQISEDYLEIEAGDDFDEMTVSSITSNYIEMENEDSISLSEGDEIEVMGEIMFKVADDDDVVRYYPFVEVTVEPDEALDVEVDPEVTVEGDEVVITVTSRGSLISDATVKAGSLTLGTTDDEGIVEYEFSSDGTYEITAEKDGYATGTAEVEVISPDDLSRKMSIEVTPEVIYEGNLVTFTIVKAIGGDPMEDVRISLDGKTIGQTGSDGVVTDVITEPGMHKIVAEKSGFLDAELNIEVIEMQAKFEFSELVLDPIEVKSGKDVAITLNAVNNGNAEGSYTVELKVNDNVTDFQEITLGVNETTEVTFDYTAGEPGSYLVKVGGMTATLEVVEGVSTIVYLLGGIAVAVLGGAAYLFTAGGWTIETAGPKASEAMAALSERISNLLSRGKE</sequence>
<reference evidence="3 4" key="1">
    <citation type="submission" date="2014-07" db="EMBL/GenBank/DDBJ databases">
        <title>Methanogenic archaea and the global carbon cycle.</title>
        <authorList>
            <person name="Henriksen J.R."/>
            <person name="Luke J."/>
            <person name="Reinhart S."/>
            <person name="Benedict M.N."/>
            <person name="Youngblut N.D."/>
            <person name="Metcalf M.E."/>
            <person name="Whitaker R.J."/>
            <person name="Metcalf W.W."/>
        </authorList>
    </citation>
    <scope>NUCLEOTIDE SEQUENCE [LARGE SCALE GENOMIC DNA]</scope>
    <source>
        <strain evidence="3 4">MM1</strain>
    </source>
</reference>
<accession>A0A0E3SQP7</accession>
<dbReference type="NCBIfam" id="TIGR01567">
    <property type="entry name" value="S_layer_rel_Mac"/>
    <property type="match status" value="2"/>
</dbReference>
<organism evidence="3 4">
    <name type="scientific">Methanococcoides methylutens MM1</name>
    <dbReference type="NCBI Taxonomy" id="1434104"/>
    <lineage>
        <taxon>Archaea</taxon>
        <taxon>Methanobacteriati</taxon>
        <taxon>Methanobacteriota</taxon>
        <taxon>Stenosarchaea group</taxon>
        <taxon>Methanomicrobia</taxon>
        <taxon>Methanosarcinales</taxon>
        <taxon>Methanosarcinaceae</taxon>
        <taxon>Methanococcoides</taxon>
    </lineage>
</organism>
<dbReference type="OrthoDB" id="240412at2157"/>
<dbReference type="HOGENOM" id="CLU_006048_2_0_2"/>
<dbReference type="STRING" id="1434104.MCMEM_0324"/>
<evidence type="ECO:0000259" key="2">
    <source>
        <dbReference type="Pfam" id="PF07752"/>
    </source>
</evidence>
<evidence type="ECO:0000313" key="4">
    <source>
        <dbReference type="Proteomes" id="UP000033048"/>
    </source>
</evidence>
<keyword evidence="1" id="KW-0472">Membrane</keyword>